<comment type="subcellular location">
    <subcellularLocation>
        <location evidence="6">Nucleus</location>
    </subcellularLocation>
</comment>
<sequence>MDTHILFDLNELPVEEEDAIEEQSKAKKTICEEPFVGQCFLSEEEALVFYQNYARKNGFSVRKGRFVNKKGERKRHDFFCHREGKSEPKKDNTKKTRTRGYVRCECKAHMRITLRRINEIFPEEWQVTKFVPEHNHVLLSTQEVRFLPSYRNITLEDEKRILLLKEGGLSVRQIMRVMELEKNVDLAIEDVRQKQMHDSMVAKYQELHLKSSSPLEKQGYQVLTPFAFKKFQDQLALAIQYSAWKENDTSFMVKHYEAARLHKVVWDGKMAECTCKNFEFVGILCRHILSVFLHTGCFEIPCCYWLSRWSREEAQFNKVSHLHQEGTLDATSSFADYSDPITNAIELVQCPIISKTKGRPKQKRMKSGKELAKQVKRCRICKSSSHNFSTCPERHASNDANNAQHVAKKSKLDMQSEVDCNPIFHFKC</sequence>
<name>A0AAD8JQG4_TARER</name>
<dbReference type="Proteomes" id="UP001229421">
    <property type="component" value="Unassembled WGS sequence"/>
</dbReference>
<keyword evidence="4 6" id="KW-0862">Zinc</keyword>
<evidence type="ECO:0000256" key="1">
    <source>
        <dbReference type="ARBA" id="ARBA00005889"/>
    </source>
</evidence>
<dbReference type="SMART" id="SM00575">
    <property type="entry name" value="ZnF_PMZ"/>
    <property type="match status" value="1"/>
</dbReference>
<keyword evidence="2 6" id="KW-0479">Metal-binding</keyword>
<dbReference type="GO" id="GO:0005634">
    <property type="term" value="C:nucleus"/>
    <property type="evidence" value="ECO:0007669"/>
    <property type="project" value="UniProtKB-SubCell"/>
</dbReference>
<gene>
    <name evidence="8" type="ORF">QVD17_39453</name>
</gene>
<evidence type="ECO:0000313" key="9">
    <source>
        <dbReference type="Proteomes" id="UP001229421"/>
    </source>
</evidence>
<evidence type="ECO:0000256" key="4">
    <source>
        <dbReference type="ARBA" id="ARBA00022833"/>
    </source>
</evidence>
<dbReference type="PROSITE" id="PS50966">
    <property type="entry name" value="ZF_SWIM"/>
    <property type="match status" value="1"/>
</dbReference>
<feature type="domain" description="SWIM-type" evidence="7">
    <location>
        <begin position="262"/>
        <end position="296"/>
    </location>
</feature>
<dbReference type="EMBL" id="JAUHHV010000011">
    <property type="protein sequence ID" value="KAK1407826.1"/>
    <property type="molecule type" value="Genomic_DNA"/>
</dbReference>
<comment type="function">
    <text evidence="6">Putative transcription activator involved in regulating light control of development.</text>
</comment>
<dbReference type="GO" id="GO:0006355">
    <property type="term" value="P:regulation of DNA-templated transcription"/>
    <property type="evidence" value="ECO:0007669"/>
    <property type="project" value="UniProtKB-UniRule"/>
</dbReference>
<dbReference type="InterPro" id="IPR058778">
    <property type="entry name" value="HTH_FAR1-11-like"/>
</dbReference>
<dbReference type="InterPro" id="IPR006564">
    <property type="entry name" value="Znf_PMZ"/>
</dbReference>
<organism evidence="8 9">
    <name type="scientific">Tagetes erecta</name>
    <name type="common">African marigold</name>
    <dbReference type="NCBI Taxonomy" id="13708"/>
    <lineage>
        <taxon>Eukaryota</taxon>
        <taxon>Viridiplantae</taxon>
        <taxon>Streptophyta</taxon>
        <taxon>Embryophyta</taxon>
        <taxon>Tracheophyta</taxon>
        <taxon>Spermatophyta</taxon>
        <taxon>Magnoliopsida</taxon>
        <taxon>eudicotyledons</taxon>
        <taxon>Gunneridae</taxon>
        <taxon>Pentapetalae</taxon>
        <taxon>asterids</taxon>
        <taxon>campanulids</taxon>
        <taxon>Asterales</taxon>
        <taxon>Asteraceae</taxon>
        <taxon>Asteroideae</taxon>
        <taxon>Heliantheae alliance</taxon>
        <taxon>Tageteae</taxon>
        <taxon>Tagetes</taxon>
    </lineage>
</organism>
<evidence type="ECO:0000259" key="7">
    <source>
        <dbReference type="PROSITE" id="PS50966"/>
    </source>
</evidence>
<comment type="similarity">
    <text evidence="1 6">Belongs to the FHY3/FAR1 family.</text>
</comment>
<keyword evidence="3 5" id="KW-0863">Zinc-finger</keyword>
<dbReference type="Pfam" id="PF26175">
    <property type="entry name" value="HTH_FAR1"/>
    <property type="match status" value="1"/>
</dbReference>
<evidence type="ECO:0000313" key="8">
    <source>
        <dbReference type="EMBL" id="KAK1407826.1"/>
    </source>
</evidence>
<keyword evidence="6" id="KW-0539">Nucleus</keyword>
<evidence type="ECO:0000256" key="2">
    <source>
        <dbReference type="ARBA" id="ARBA00022723"/>
    </source>
</evidence>
<evidence type="ECO:0000256" key="6">
    <source>
        <dbReference type="RuleBase" id="RU367018"/>
    </source>
</evidence>
<protein>
    <recommendedName>
        <fullName evidence="6">Protein FAR1-RELATED SEQUENCE</fullName>
    </recommendedName>
</protein>
<accession>A0AAD8JQG4</accession>
<dbReference type="AlphaFoldDB" id="A0AAD8JQG4"/>
<dbReference type="PANTHER" id="PTHR31669">
    <property type="entry name" value="PROTEIN FAR1-RELATED SEQUENCE 10-RELATED"/>
    <property type="match status" value="1"/>
</dbReference>
<dbReference type="Pfam" id="PF03101">
    <property type="entry name" value="FAR1"/>
    <property type="match status" value="1"/>
</dbReference>
<evidence type="ECO:0000256" key="5">
    <source>
        <dbReference type="PROSITE-ProRule" id="PRU00325"/>
    </source>
</evidence>
<evidence type="ECO:0000256" key="3">
    <source>
        <dbReference type="ARBA" id="ARBA00022771"/>
    </source>
</evidence>
<proteinExistence type="inferred from homology"/>
<dbReference type="InterPro" id="IPR031052">
    <property type="entry name" value="FHY3/FAR1"/>
</dbReference>
<reference evidence="8" key="1">
    <citation type="journal article" date="2023" name="bioRxiv">
        <title>Improved chromosome-level genome assembly for marigold (Tagetes erecta).</title>
        <authorList>
            <person name="Jiang F."/>
            <person name="Yuan L."/>
            <person name="Wang S."/>
            <person name="Wang H."/>
            <person name="Xu D."/>
            <person name="Wang A."/>
            <person name="Fan W."/>
        </authorList>
    </citation>
    <scope>NUCLEOTIDE SEQUENCE</scope>
    <source>
        <strain evidence="8">WSJ</strain>
        <tissue evidence="8">Leaf</tissue>
    </source>
</reference>
<dbReference type="InterPro" id="IPR004330">
    <property type="entry name" value="FAR1_DNA_bnd_dom"/>
</dbReference>
<keyword evidence="9" id="KW-1185">Reference proteome</keyword>
<dbReference type="InterPro" id="IPR007527">
    <property type="entry name" value="Znf_SWIM"/>
</dbReference>
<dbReference type="GO" id="GO:0008270">
    <property type="term" value="F:zinc ion binding"/>
    <property type="evidence" value="ECO:0007669"/>
    <property type="project" value="UniProtKB-UniRule"/>
</dbReference>
<dbReference type="Pfam" id="PF04434">
    <property type="entry name" value="SWIM"/>
    <property type="match status" value="1"/>
</dbReference>
<dbReference type="PANTHER" id="PTHR31669:SF263">
    <property type="entry name" value="PROTEIN FAR1-RELATED SEQUENCE"/>
    <property type="match status" value="1"/>
</dbReference>
<comment type="caution">
    <text evidence="8">The sequence shown here is derived from an EMBL/GenBank/DDBJ whole genome shotgun (WGS) entry which is preliminary data.</text>
</comment>